<dbReference type="InterPro" id="IPR036291">
    <property type="entry name" value="NAD(P)-bd_dom_sf"/>
</dbReference>
<evidence type="ECO:0008006" key="3">
    <source>
        <dbReference type="Google" id="ProtNLM"/>
    </source>
</evidence>
<comment type="caution">
    <text evidence="1">The sequence shown here is derived from an EMBL/GenBank/DDBJ whole genome shotgun (WGS) entry which is preliminary data.</text>
</comment>
<sequence>MAIAPIQPKAILFLGATGGCALSALRQSLTPALPSSAPHEISRVHIHQGNAHDLSAIRRVLVHPSRPDSLIDYVVSSIGNALLHPRHPLPMVALYKTIFAIPHRGKKAMEDALITSNGTWTIIRASALTNGIGGKTAVRAGLENPVKGAMGRKGVGYTILRGDGEEAGRKWVGKVASITY</sequence>
<dbReference type="AlphaFoldDB" id="A0AA39WFL4"/>
<keyword evidence="2" id="KW-1185">Reference proteome</keyword>
<organism evidence="1 2">
    <name type="scientific">Immersiella caudata</name>
    <dbReference type="NCBI Taxonomy" id="314043"/>
    <lineage>
        <taxon>Eukaryota</taxon>
        <taxon>Fungi</taxon>
        <taxon>Dikarya</taxon>
        <taxon>Ascomycota</taxon>
        <taxon>Pezizomycotina</taxon>
        <taxon>Sordariomycetes</taxon>
        <taxon>Sordariomycetidae</taxon>
        <taxon>Sordariales</taxon>
        <taxon>Lasiosphaeriaceae</taxon>
        <taxon>Immersiella</taxon>
    </lineage>
</organism>
<name>A0AA39WFL4_9PEZI</name>
<evidence type="ECO:0000313" key="2">
    <source>
        <dbReference type="Proteomes" id="UP001175000"/>
    </source>
</evidence>
<dbReference type="EMBL" id="JAULSU010000006">
    <property type="protein sequence ID" value="KAK0614489.1"/>
    <property type="molecule type" value="Genomic_DNA"/>
</dbReference>
<protein>
    <recommendedName>
        <fullName evidence="3">NAD(P)-binding domain-containing protein</fullName>
    </recommendedName>
</protein>
<gene>
    <name evidence="1" type="ORF">B0T14DRAFT_539932</name>
</gene>
<evidence type="ECO:0000313" key="1">
    <source>
        <dbReference type="EMBL" id="KAK0614489.1"/>
    </source>
</evidence>
<reference evidence="1" key="1">
    <citation type="submission" date="2023-06" db="EMBL/GenBank/DDBJ databases">
        <title>Genome-scale phylogeny and comparative genomics of the fungal order Sordariales.</title>
        <authorList>
            <consortium name="Lawrence Berkeley National Laboratory"/>
            <person name="Hensen N."/>
            <person name="Bonometti L."/>
            <person name="Westerberg I."/>
            <person name="Brannstrom I.O."/>
            <person name="Guillou S."/>
            <person name="Cros-Aarteil S."/>
            <person name="Calhoun S."/>
            <person name="Haridas S."/>
            <person name="Kuo A."/>
            <person name="Mondo S."/>
            <person name="Pangilinan J."/>
            <person name="Riley R."/>
            <person name="Labutti K."/>
            <person name="Andreopoulos B."/>
            <person name="Lipzen A."/>
            <person name="Chen C."/>
            <person name="Yanf M."/>
            <person name="Daum C."/>
            <person name="Ng V."/>
            <person name="Clum A."/>
            <person name="Steindorff A."/>
            <person name="Ohm R."/>
            <person name="Martin F."/>
            <person name="Silar P."/>
            <person name="Natvig D."/>
            <person name="Lalanne C."/>
            <person name="Gautier V."/>
            <person name="Ament-Velasquez S.L."/>
            <person name="Kruys A."/>
            <person name="Hutchinson M.I."/>
            <person name="Powell A.J."/>
            <person name="Barry K."/>
            <person name="Miller A.N."/>
            <person name="Grigoriev I.V."/>
            <person name="Debuchy R."/>
            <person name="Gladieux P."/>
            <person name="Thoren M.H."/>
            <person name="Johannesson H."/>
        </authorList>
    </citation>
    <scope>NUCLEOTIDE SEQUENCE</scope>
    <source>
        <strain evidence="1">CBS 606.72</strain>
    </source>
</reference>
<accession>A0AA39WFL4</accession>
<dbReference type="Proteomes" id="UP001175000">
    <property type="component" value="Unassembled WGS sequence"/>
</dbReference>
<dbReference type="SUPFAM" id="SSF51735">
    <property type="entry name" value="NAD(P)-binding Rossmann-fold domains"/>
    <property type="match status" value="1"/>
</dbReference>
<proteinExistence type="predicted"/>
<dbReference type="Gene3D" id="3.40.50.720">
    <property type="entry name" value="NAD(P)-binding Rossmann-like Domain"/>
    <property type="match status" value="1"/>
</dbReference>